<evidence type="ECO:0000259" key="2">
    <source>
        <dbReference type="Pfam" id="PF01471"/>
    </source>
</evidence>
<dbReference type="Proteomes" id="UP001474181">
    <property type="component" value="Unassembled WGS sequence"/>
</dbReference>
<keyword evidence="4" id="KW-1185">Reference proteome</keyword>
<dbReference type="InterPro" id="IPR036365">
    <property type="entry name" value="PGBD-like_sf"/>
</dbReference>
<feature type="domain" description="Peptidoglycan binding-like" evidence="2">
    <location>
        <begin position="60"/>
        <end position="100"/>
    </location>
</feature>
<comment type="caution">
    <text evidence="3">The sequence shown here is derived from an EMBL/GenBank/DDBJ whole genome shotgun (WGS) entry which is preliminary data.</text>
</comment>
<name>A0ABV1WRC8_9ACTN</name>
<dbReference type="RefSeq" id="WP_350777602.1">
    <property type="nucleotide sequence ID" value="NZ_JBEPEK010000023.1"/>
</dbReference>
<protein>
    <submittedName>
        <fullName evidence="3">Peptidoglycan-binding protein</fullName>
    </submittedName>
</protein>
<dbReference type="InterPro" id="IPR002477">
    <property type="entry name" value="Peptidoglycan-bd-like"/>
</dbReference>
<dbReference type="Pfam" id="PF01471">
    <property type="entry name" value="PG_binding_1"/>
    <property type="match status" value="1"/>
</dbReference>
<accession>A0ABV1WRC8</accession>
<reference evidence="3 4" key="1">
    <citation type="submission" date="2024-06" db="EMBL/GenBank/DDBJ databases">
        <title>The Natural Products Discovery Center: Release of the First 8490 Sequenced Strains for Exploring Actinobacteria Biosynthetic Diversity.</title>
        <authorList>
            <person name="Kalkreuter E."/>
            <person name="Kautsar S.A."/>
            <person name="Yang D."/>
            <person name="Bader C.D."/>
            <person name="Teijaro C.N."/>
            <person name="Fluegel L."/>
            <person name="Davis C.M."/>
            <person name="Simpson J.R."/>
            <person name="Lauterbach L."/>
            <person name="Steele A.D."/>
            <person name="Gui C."/>
            <person name="Meng S."/>
            <person name="Li G."/>
            <person name="Viehrig K."/>
            <person name="Ye F."/>
            <person name="Su P."/>
            <person name="Kiefer A.F."/>
            <person name="Nichols A."/>
            <person name="Cepeda A.J."/>
            <person name="Yan W."/>
            <person name="Fan B."/>
            <person name="Jiang Y."/>
            <person name="Adhikari A."/>
            <person name="Zheng C.-J."/>
            <person name="Schuster L."/>
            <person name="Cowan T.M."/>
            <person name="Smanski M.J."/>
            <person name="Chevrette M.G."/>
            <person name="De Carvalho L.P.S."/>
            <person name="Shen B."/>
        </authorList>
    </citation>
    <scope>NUCLEOTIDE SEQUENCE [LARGE SCALE GENOMIC DNA]</scope>
    <source>
        <strain evidence="3 4">NPDC000234</strain>
    </source>
</reference>
<keyword evidence="1" id="KW-0732">Signal</keyword>
<dbReference type="SUPFAM" id="SSF47090">
    <property type="entry name" value="PGBD-like"/>
    <property type="match status" value="1"/>
</dbReference>
<evidence type="ECO:0000256" key="1">
    <source>
        <dbReference type="SAM" id="SignalP"/>
    </source>
</evidence>
<gene>
    <name evidence="3" type="ORF">ABT404_05255</name>
</gene>
<feature type="signal peptide" evidence="1">
    <location>
        <begin position="1"/>
        <end position="27"/>
    </location>
</feature>
<dbReference type="Gene3D" id="1.10.101.10">
    <property type="entry name" value="PGBD-like superfamily/PGBD"/>
    <property type="match status" value="1"/>
</dbReference>
<evidence type="ECO:0000313" key="3">
    <source>
        <dbReference type="EMBL" id="MER7178879.1"/>
    </source>
</evidence>
<dbReference type="EMBL" id="JBEPEK010000023">
    <property type="protein sequence ID" value="MER7178879.1"/>
    <property type="molecule type" value="Genomic_DNA"/>
</dbReference>
<organism evidence="3 4">
    <name type="scientific">Streptomyces hyaluromycini</name>
    <dbReference type="NCBI Taxonomy" id="1377993"/>
    <lineage>
        <taxon>Bacteria</taxon>
        <taxon>Bacillati</taxon>
        <taxon>Actinomycetota</taxon>
        <taxon>Actinomycetes</taxon>
        <taxon>Kitasatosporales</taxon>
        <taxon>Streptomycetaceae</taxon>
        <taxon>Streptomyces</taxon>
    </lineage>
</organism>
<dbReference type="InterPro" id="IPR036366">
    <property type="entry name" value="PGBDSf"/>
</dbReference>
<sequence length="126" mass="14126">MRMYRIGKAAGITAATALLTIGTISQAAASQTARNIGDGYRNNKHAVWCVQHLVNDVAKRYGHGRPVAEDGLWGPKTKKWVKWYQGFDGFRRDGIVGKETGGWLLFDGDSYYGDRNYCYKYVPSPF</sequence>
<feature type="chain" id="PRO_5045846669" evidence="1">
    <location>
        <begin position="28"/>
        <end position="126"/>
    </location>
</feature>
<evidence type="ECO:0000313" key="4">
    <source>
        <dbReference type="Proteomes" id="UP001474181"/>
    </source>
</evidence>
<proteinExistence type="predicted"/>